<dbReference type="InterPro" id="IPR035684">
    <property type="entry name" value="ArgRS_core"/>
</dbReference>
<feature type="domain" description="DALR anticodon binding" evidence="13">
    <location>
        <begin position="452"/>
        <end position="584"/>
    </location>
</feature>
<evidence type="ECO:0000256" key="9">
    <source>
        <dbReference type="ARBA" id="ARBA00023146"/>
    </source>
</evidence>
<keyword evidence="9 11" id="KW-0030">Aminoacyl-tRNA synthetase</keyword>
<dbReference type="GO" id="GO:0005737">
    <property type="term" value="C:cytoplasm"/>
    <property type="evidence" value="ECO:0007669"/>
    <property type="project" value="UniProtKB-SubCell"/>
</dbReference>
<dbReference type="Proteomes" id="UP001223720">
    <property type="component" value="Chromosome"/>
</dbReference>
<comment type="catalytic activity">
    <reaction evidence="10 11">
        <text>tRNA(Arg) + L-arginine + ATP = L-arginyl-tRNA(Arg) + AMP + diphosphate</text>
        <dbReference type="Rhea" id="RHEA:20301"/>
        <dbReference type="Rhea" id="RHEA-COMP:9658"/>
        <dbReference type="Rhea" id="RHEA-COMP:9673"/>
        <dbReference type="ChEBI" id="CHEBI:30616"/>
        <dbReference type="ChEBI" id="CHEBI:32682"/>
        <dbReference type="ChEBI" id="CHEBI:33019"/>
        <dbReference type="ChEBI" id="CHEBI:78442"/>
        <dbReference type="ChEBI" id="CHEBI:78513"/>
        <dbReference type="ChEBI" id="CHEBI:456215"/>
        <dbReference type="EC" id="6.1.1.19"/>
    </reaction>
</comment>
<dbReference type="PROSITE" id="PS00178">
    <property type="entry name" value="AA_TRNA_LIGASE_I"/>
    <property type="match status" value="1"/>
</dbReference>
<organism evidence="15 16">
    <name type="scientific">Methylorubrum extorquens</name>
    <name type="common">Methylobacterium dichloromethanicum</name>
    <name type="synonym">Methylobacterium extorquens</name>
    <dbReference type="NCBI Taxonomy" id="408"/>
    <lineage>
        <taxon>Bacteria</taxon>
        <taxon>Pseudomonadati</taxon>
        <taxon>Pseudomonadota</taxon>
        <taxon>Alphaproteobacteria</taxon>
        <taxon>Hyphomicrobiales</taxon>
        <taxon>Methylobacteriaceae</taxon>
        <taxon>Methylorubrum</taxon>
    </lineage>
</organism>
<dbReference type="EC" id="6.1.1.19" evidence="11"/>
<evidence type="ECO:0000256" key="3">
    <source>
        <dbReference type="ARBA" id="ARBA00011245"/>
    </source>
</evidence>
<evidence type="ECO:0000256" key="12">
    <source>
        <dbReference type="RuleBase" id="RU363038"/>
    </source>
</evidence>
<dbReference type="FunFam" id="3.40.50.620:FF:000062">
    <property type="entry name" value="Arginine--tRNA ligase"/>
    <property type="match status" value="1"/>
</dbReference>
<dbReference type="HAMAP" id="MF_00123">
    <property type="entry name" value="Arg_tRNA_synth"/>
    <property type="match status" value="1"/>
</dbReference>
<dbReference type="Gene3D" id="1.10.730.10">
    <property type="entry name" value="Isoleucyl-tRNA Synthetase, Domain 1"/>
    <property type="match status" value="1"/>
</dbReference>
<evidence type="ECO:0000256" key="6">
    <source>
        <dbReference type="ARBA" id="ARBA00022741"/>
    </source>
</evidence>
<comment type="subcellular location">
    <subcellularLocation>
        <location evidence="1 11">Cytoplasm</location>
    </subcellularLocation>
</comment>
<dbReference type="InterPro" id="IPR008909">
    <property type="entry name" value="DALR_anticod-bd"/>
</dbReference>
<dbReference type="Gene3D" id="3.40.50.620">
    <property type="entry name" value="HUPs"/>
    <property type="match status" value="1"/>
</dbReference>
<keyword evidence="7 11" id="KW-0067">ATP-binding</keyword>
<protein>
    <recommendedName>
        <fullName evidence="11">Arginine--tRNA ligase</fullName>
        <ecNumber evidence="11">6.1.1.19</ecNumber>
    </recommendedName>
    <alternativeName>
        <fullName evidence="11">Arginyl-tRNA synthetase</fullName>
        <shortName evidence="11">ArgRS</shortName>
    </alternativeName>
</protein>
<dbReference type="EMBL" id="CP073633">
    <property type="protein sequence ID" value="WHQ68398.1"/>
    <property type="molecule type" value="Genomic_DNA"/>
</dbReference>
<sequence length="585" mass="64267">MNIFALFETRVREALESLTRSGRLPEGLDLSRVVVEPPRDASHGDLATNAALVLAKEAKQNPKALGEALAEELRTDPRIVEASVAGPGFINLRLAPEVFQDVIRAALSEGESFGRGQMPGGPVNIEYVSANPTGPMHVGHGRGAVFGDALANLLAAAGRPVTREYYINDAGAQVDVLARSAYLRYREALGETITIPEGLYPGDYLKPVGMKLAETHGRALLDQPEPEWLPQVRRFAIDAMMAMIREDLAAIGIRHDVFFSEATLQGENGGKVAELLDALRQKGLVYEGRLPPPKGQLPDDWEDREQTLFRSSQFGDDVDRALLKSDGSFTYFASDIAYHRDKWLRGANELIDVLGADHGGYVKRMQAAVKAVSDGQARLDVKLCQLVRLLRAGEPVKMSKRAGEFVTLRDVIDEVGRDAIRFMMLYRKNDATLDFDLAKVVEQSKDNPVFYVQYGHARRFSVLRQAREALPGEDFSSAALLADADLSVLTDPGEIEMMRLIAQYPRVLESAAAAHEPHRIAFYLYETASSLHSFWNKGKDLPQLRIVNPTDRNSTRARLALVEALGGVLASGLAVLGVSAPNEMR</sequence>
<dbReference type="GO" id="GO:0004814">
    <property type="term" value="F:arginine-tRNA ligase activity"/>
    <property type="evidence" value="ECO:0007669"/>
    <property type="project" value="UniProtKB-UniRule"/>
</dbReference>
<dbReference type="InterPro" id="IPR001412">
    <property type="entry name" value="aa-tRNA-synth_I_CS"/>
</dbReference>
<dbReference type="AlphaFoldDB" id="A0AAX3WAY1"/>
<dbReference type="InterPro" id="IPR009080">
    <property type="entry name" value="tRNAsynth_Ia_anticodon-bd"/>
</dbReference>
<dbReference type="Pfam" id="PF03485">
    <property type="entry name" value="Arg_tRNA_synt_N"/>
    <property type="match status" value="1"/>
</dbReference>
<dbReference type="CDD" id="cd00671">
    <property type="entry name" value="ArgRS_core"/>
    <property type="match status" value="1"/>
</dbReference>
<feature type="short sequence motif" description="'HIGH' region" evidence="11">
    <location>
        <begin position="130"/>
        <end position="140"/>
    </location>
</feature>
<dbReference type="SUPFAM" id="SSF47323">
    <property type="entry name" value="Anticodon-binding domain of a subclass of class I aminoacyl-tRNA synthetases"/>
    <property type="match status" value="1"/>
</dbReference>
<evidence type="ECO:0000256" key="2">
    <source>
        <dbReference type="ARBA" id="ARBA00005594"/>
    </source>
</evidence>
<dbReference type="SMART" id="SM00836">
    <property type="entry name" value="DALR_1"/>
    <property type="match status" value="1"/>
</dbReference>
<dbReference type="SMART" id="SM01016">
    <property type="entry name" value="Arg_tRNA_synt_N"/>
    <property type="match status" value="1"/>
</dbReference>
<evidence type="ECO:0000259" key="14">
    <source>
        <dbReference type="SMART" id="SM01016"/>
    </source>
</evidence>
<keyword evidence="4 11" id="KW-0963">Cytoplasm</keyword>
<proteinExistence type="inferred from homology"/>
<dbReference type="GO" id="GO:0005524">
    <property type="term" value="F:ATP binding"/>
    <property type="evidence" value="ECO:0007669"/>
    <property type="project" value="UniProtKB-UniRule"/>
</dbReference>
<evidence type="ECO:0000256" key="1">
    <source>
        <dbReference type="ARBA" id="ARBA00004496"/>
    </source>
</evidence>
<dbReference type="InterPro" id="IPR005148">
    <property type="entry name" value="Arg-tRNA-synth_N"/>
</dbReference>
<reference evidence="15" key="1">
    <citation type="journal article" date="2022" name="Biotechnol. Bioprocess Eng.">
        <title>Pan-genome Analysis Reveals Comparative Genomic Features of Central Metabolic Pathways in Methylorubrum extorquens.</title>
        <authorList>
            <person name="Lee G.M."/>
            <person name="Scott-Nevros Z.K."/>
            <person name="Lee S.-M."/>
            <person name="Kim D."/>
        </authorList>
    </citation>
    <scope>NUCLEOTIDE SEQUENCE</scope>
    <source>
        <strain evidence="15">ATCC 55366</strain>
    </source>
</reference>
<evidence type="ECO:0000259" key="13">
    <source>
        <dbReference type="SMART" id="SM00836"/>
    </source>
</evidence>
<evidence type="ECO:0000313" key="15">
    <source>
        <dbReference type="EMBL" id="WHQ68398.1"/>
    </source>
</evidence>
<accession>A0AAX3WAY1</accession>
<dbReference type="RefSeq" id="WP_056113767.1">
    <property type="nucleotide sequence ID" value="NZ_CP073633.1"/>
</dbReference>
<evidence type="ECO:0000256" key="4">
    <source>
        <dbReference type="ARBA" id="ARBA00022490"/>
    </source>
</evidence>
<name>A0AAX3WAY1_METEX</name>
<feature type="domain" description="Arginyl tRNA synthetase N-terminal" evidence="14">
    <location>
        <begin position="5"/>
        <end position="94"/>
    </location>
</feature>
<comment type="similarity">
    <text evidence="2 11 12">Belongs to the class-I aminoacyl-tRNA synthetase family.</text>
</comment>
<evidence type="ECO:0000256" key="8">
    <source>
        <dbReference type="ARBA" id="ARBA00022917"/>
    </source>
</evidence>
<evidence type="ECO:0000256" key="7">
    <source>
        <dbReference type="ARBA" id="ARBA00022840"/>
    </source>
</evidence>
<dbReference type="Pfam" id="PF00750">
    <property type="entry name" value="tRNA-synt_1d"/>
    <property type="match status" value="2"/>
</dbReference>
<evidence type="ECO:0000256" key="10">
    <source>
        <dbReference type="ARBA" id="ARBA00049339"/>
    </source>
</evidence>
<dbReference type="FunFam" id="1.10.730.10:FF:000008">
    <property type="entry name" value="Arginine--tRNA ligase"/>
    <property type="match status" value="1"/>
</dbReference>
<dbReference type="PANTHER" id="PTHR11956:SF5">
    <property type="entry name" value="ARGININE--TRNA LIGASE, CYTOPLASMIC"/>
    <property type="match status" value="1"/>
</dbReference>
<dbReference type="NCBIfam" id="TIGR00456">
    <property type="entry name" value="argS"/>
    <property type="match status" value="1"/>
</dbReference>
<dbReference type="PRINTS" id="PR01038">
    <property type="entry name" value="TRNASYNTHARG"/>
</dbReference>
<keyword evidence="5 11" id="KW-0436">Ligase</keyword>
<dbReference type="InterPro" id="IPR036695">
    <property type="entry name" value="Arg-tRNA-synth_N_sf"/>
</dbReference>
<dbReference type="InterPro" id="IPR001278">
    <property type="entry name" value="Arg-tRNA-ligase"/>
</dbReference>
<dbReference type="SUPFAM" id="SSF55190">
    <property type="entry name" value="Arginyl-tRNA synthetase (ArgRS), N-terminal 'additional' domain"/>
    <property type="match status" value="1"/>
</dbReference>
<dbReference type="Gene3D" id="3.30.1360.70">
    <property type="entry name" value="Arginyl tRNA synthetase N-terminal domain"/>
    <property type="match status" value="1"/>
</dbReference>
<evidence type="ECO:0000256" key="5">
    <source>
        <dbReference type="ARBA" id="ARBA00022598"/>
    </source>
</evidence>
<keyword evidence="6 11" id="KW-0547">Nucleotide-binding</keyword>
<dbReference type="Pfam" id="PF05746">
    <property type="entry name" value="DALR_1"/>
    <property type="match status" value="1"/>
</dbReference>
<evidence type="ECO:0000313" key="16">
    <source>
        <dbReference type="Proteomes" id="UP001223720"/>
    </source>
</evidence>
<evidence type="ECO:0000256" key="11">
    <source>
        <dbReference type="HAMAP-Rule" id="MF_00123"/>
    </source>
</evidence>
<dbReference type="PANTHER" id="PTHR11956">
    <property type="entry name" value="ARGINYL-TRNA SYNTHETASE"/>
    <property type="match status" value="1"/>
</dbReference>
<dbReference type="InterPro" id="IPR014729">
    <property type="entry name" value="Rossmann-like_a/b/a_fold"/>
</dbReference>
<dbReference type="SUPFAM" id="SSF52374">
    <property type="entry name" value="Nucleotidylyl transferase"/>
    <property type="match status" value="1"/>
</dbReference>
<keyword evidence="8 11" id="KW-0648">Protein biosynthesis</keyword>
<comment type="subunit">
    <text evidence="3 11">Monomer.</text>
</comment>
<dbReference type="GO" id="GO:0006420">
    <property type="term" value="P:arginyl-tRNA aminoacylation"/>
    <property type="evidence" value="ECO:0007669"/>
    <property type="project" value="UniProtKB-UniRule"/>
</dbReference>
<gene>
    <name evidence="11" type="primary">argS</name>
    <name evidence="15" type="ORF">KEC54_18680</name>
</gene>